<organism evidence="1 2">
    <name type="scientific">Planotetraspora mira</name>
    <dbReference type="NCBI Taxonomy" id="58121"/>
    <lineage>
        <taxon>Bacteria</taxon>
        <taxon>Bacillati</taxon>
        <taxon>Actinomycetota</taxon>
        <taxon>Actinomycetes</taxon>
        <taxon>Streptosporangiales</taxon>
        <taxon>Streptosporangiaceae</taxon>
        <taxon>Planotetraspora</taxon>
    </lineage>
</organism>
<accession>A0A8J3XAC4</accession>
<dbReference type="Proteomes" id="UP000650628">
    <property type="component" value="Unassembled WGS sequence"/>
</dbReference>
<comment type="caution">
    <text evidence="1">The sequence shown here is derived from an EMBL/GenBank/DDBJ whole genome shotgun (WGS) entry which is preliminary data.</text>
</comment>
<evidence type="ECO:0000313" key="2">
    <source>
        <dbReference type="Proteomes" id="UP000650628"/>
    </source>
</evidence>
<gene>
    <name evidence="1" type="ORF">Pmi06nite_73020</name>
</gene>
<sequence length="83" mass="8582">MVALGQGGEDGVRVVRVAVVVDRLGSHALILLDSLGGSLDGVCPDMPVRLGVHAAVQVKRGRYISRYEIGLFVGPGTSTGPGR</sequence>
<reference evidence="1 2" key="1">
    <citation type="submission" date="2021-01" db="EMBL/GenBank/DDBJ databases">
        <title>Whole genome shotgun sequence of Planotetraspora mira NBRC 15435.</title>
        <authorList>
            <person name="Komaki H."/>
            <person name="Tamura T."/>
        </authorList>
    </citation>
    <scope>NUCLEOTIDE SEQUENCE [LARGE SCALE GENOMIC DNA]</scope>
    <source>
        <strain evidence="1 2">NBRC 15435</strain>
    </source>
</reference>
<evidence type="ECO:0000313" key="1">
    <source>
        <dbReference type="EMBL" id="GII33860.1"/>
    </source>
</evidence>
<protein>
    <submittedName>
        <fullName evidence="1">Uncharacterized protein</fullName>
    </submittedName>
</protein>
<dbReference type="AlphaFoldDB" id="A0A8J3XAC4"/>
<keyword evidence="2" id="KW-1185">Reference proteome</keyword>
<dbReference type="EMBL" id="BOOO01000042">
    <property type="protein sequence ID" value="GII33860.1"/>
    <property type="molecule type" value="Genomic_DNA"/>
</dbReference>
<proteinExistence type="predicted"/>
<name>A0A8J3XAC4_9ACTN</name>